<gene>
    <name evidence="1" type="ORF">F441_13647</name>
</gene>
<dbReference type="EMBL" id="ANIX01002719">
    <property type="protein sequence ID" value="ETP10783.1"/>
    <property type="molecule type" value="Genomic_DNA"/>
</dbReference>
<proteinExistence type="predicted"/>
<dbReference type="OrthoDB" id="408631at2759"/>
<evidence type="ECO:0000313" key="2">
    <source>
        <dbReference type="Proteomes" id="UP000018958"/>
    </source>
</evidence>
<evidence type="ECO:0008006" key="3">
    <source>
        <dbReference type="Google" id="ProtNLM"/>
    </source>
</evidence>
<accession>W2WKY3</accession>
<dbReference type="AlphaFoldDB" id="W2WKY3"/>
<reference evidence="1 2" key="1">
    <citation type="submission" date="2013-11" db="EMBL/GenBank/DDBJ databases">
        <title>The Genome Sequence of Phytophthora parasitica CJ01A1.</title>
        <authorList>
            <consortium name="The Broad Institute Genomics Platform"/>
            <person name="Russ C."/>
            <person name="Tyler B."/>
            <person name="Panabieres F."/>
            <person name="Shan W."/>
            <person name="Tripathy S."/>
            <person name="Grunwald N."/>
            <person name="Machado M."/>
            <person name="Johnson C.S."/>
            <person name="Walker B."/>
            <person name="Young S.K."/>
            <person name="Zeng Q."/>
            <person name="Gargeya S."/>
            <person name="Fitzgerald M."/>
            <person name="Haas B."/>
            <person name="Abouelleil A."/>
            <person name="Allen A.W."/>
            <person name="Alvarado L."/>
            <person name="Arachchi H.M."/>
            <person name="Berlin A.M."/>
            <person name="Chapman S.B."/>
            <person name="Gainer-Dewar J."/>
            <person name="Goldberg J."/>
            <person name="Griggs A."/>
            <person name="Gujja S."/>
            <person name="Hansen M."/>
            <person name="Howarth C."/>
            <person name="Imamovic A."/>
            <person name="Ireland A."/>
            <person name="Larimer J."/>
            <person name="McCowan C."/>
            <person name="Murphy C."/>
            <person name="Pearson M."/>
            <person name="Poon T.W."/>
            <person name="Priest M."/>
            <person name="Roberts A."/>
            <person name="Saif S."/>
            <person name="Shea T."/>
            <person name="Sisk P."/>
            <person name="Sykes S."/>
            <person name="Wortman J."/>
            <person name="Nusbaum C."/>
            <person name="Birren B."/>
        </authorList>
    </citation>
    <scope>NUCLEOTIDE SEQUENCE [LARGE SCALE GENOMIC DNA]</scope>
    <source>
        <strain evidence="1 2">CJ01A1</strain>
    </source>
</reference>
<evidence type="ECO:0000313" key="1">
    <source>
        <dbReference type="EMBL" id="ETP10783.1"/>
    </source>
</evidence>
<sequence>MLGKTARIRNIRNIVYCFLDDAVETLFQGRVQNANLRFADMKQSFDLTDKNIVLTHALNNETWNAQVALGAASHGADQNYYWYSTYTLNTSSNSSSEAETTDATEAAGVGAVTTAANATIAVSMQKYLVSFVLTGNPNSVWFEDKIYWPMFNESSVGAQIVLNDTFSVADDSLANAKSLFWNRRYGTEVRDHFESKP</sequence>
<dbReference type="SUPFAM" id="SSF53474">
    <property type="entry name" value="alpha/beta-Hydrolases"/>
    <property type="match status" value="1"/>
</dbReference>
<dbReference type="InterPro" id="IPR029058">
    <property type="entry name" value="AB_hydrolase_fold"/>
</dbReference>
<dbReference type="Proteomes" id="UP000018958">
    <property type="component" value="Unassembled WGS sequence"/>
</dbReference>
<organism evidence="1 2">
    <name type="scientific">Phytophthora nicotianae CJ01A1</name>
    <dbReference type="NCBI Taxonomy" id="1317063"/>
    <lineage>
        <taxon>Eukaryota</taxon>
        <taxon>Sar</taxon>
        <taxon>Stramenopiles</taxon>
        <taxon>Oomycota</taxon>
        <taxon>Peronosporomycetes</taxon>
        <taxon>Peronosporales</taxon>
        <taxon>Peronosporaceae</taxon>
        <taxon>Phytophthora</taxon>
    </lineage>
</organism>
<name>W2WKY3_PHYNI</name>
<comment type="caution">
    <text evidence="1">The sequence shown here is derived from an EMBL/GenBank/DDBJ whole genome shotgun (WGS) entry which is preliminary data.</text>
</comment>
<dbReference type="Gene3D" id="3.40.50.1820">
    <property type="entry name" value="alpha/beta hydrolase"/>
    <property type="match status" value="1"/>
</dbReference>
<protein>
    <recommendedName>
        <fullName evidence="3">Carboxylesterase type B domain-containing protein</fullName>
    </recommendedName>
</protein>